<dbReference type="OrthoDB" id="126316at2759"/>
<dbReference type="Proteomes" id="UP000237271">
    <property type="component" value="Unassembled WGS sequence"/>
</dbReference>
<keyword evidence="3" id="KW-1185">Reference proteome</keyword>
<dbReference type="AlphaFoldDB" id="A0A2P4X8Z8"/>
<organism evidence="2 3">
    <name type="scientific">Phytophthora palmivora</name>
    <dbReference type="NCBI Taxonomy" id="4796"/>
    <lineage>
        <taxon>Eukaryota</taxon>
        <taxon>Sar</taxon>
        <taxon>Stramenopiles</taxon>
        <taxon>Oomycota</taxon>
        <taxon>Peronosporomycetes</taxon>
        <taxon>Peronosporales</taxon>
        <taxon>Peronosporaceae</taxon>
        <taxon>Phytophthora</taxon>
    </lineage>
</organism>
<reference evidence="2 3" key="1">
    <citation type="journal article" date="2017" name="Genome Biol. Evol.">
        <title>Phytophthora megakarya and P. palmivora, closely related causal agents of cacao black pod rot, underwent increases in genome sizes and gene numbers by different mechanisms.</title>
        <authorList>
            <person name="Ali S.S."/>
            <person name="Shao J."/>
            <person name="Lary D.J."/>
            <person name="Kronmiller B."/>
            <person name="Shen D."/>
            <person name="Strem M.D."/>
            <person name="Amoako-Attah I."/>
            <person name="Akrofi A.Y."/>
            <person name="Begoude B.A."/>
            <person name="Ten Hoopen G.M."/>
            <person name="Coulibaly K."/>
            <person name="Kebe B.I."/>
            <person name="Melnick R.L."/>
            <person name="Guiltinan M.J."/>
            <person name="Tyler B.M."/>
            <person name="Meinhardt L.W."/>
            <person name="Bailey B.A."/>
        </authorList>
    </citation>
    <scope>NUCLEOTIDE SEQUENCE [LARGE SCALE GENOMIC DNA]</scope>
    <source>
        <strain evidence="3">sbr112.9</strain>
    </source>
</reference>
<evidence type="ECO:0000313" key="2">
    <source>
        <dbReference type="EMBL" id="POM62027.1"/>
    </source>
</evidence>
<gene>
    <name evidence="2" type="ORF">PHPALM_28862</name>
</gene>
<protein>
    <submittedName>
        <fullName evidence="2">Uncharacterized protein</fullName>
    </submittedName>
</protein>
<feature type="compositionally biased region" description="Polar residues" evidence="1">
    <location>
        <begin position="325"/>
        <end position="346"/>
    </location>
</feature>
<comment type="caution">
    <text evidence="2">The sequence shown here is derived from an EMBL/GenBank/DDBJ whole genome shotgun (WGS) entry which is preliminary data.</text>
</comment>
<sequence>MPKPSQRNSTRDREKAERVALRSIVVELEVYLNALSSGANTLTRTQLQSRQSGKSAWRCLAERQARARNTAEQTNRVLNEQVQSNADWIQRLWELLHEKRRAPQALAMTELPNIFAIHGVSVLDNSVRETAEDNDVWTHEQTGESQSTLVCVRRIPFDMHSTSSAVWTALSRPEGSFASESGFGSTPHNLALKARVVERTPSVCTMKVQDEIHLGGEAAVVDYHAVVHRSKLAQFHGASLFVWQSLFTLADGSVRYEDTMWAAVARGPSDSMEAFVAIVSQSELQTKPGSNDSISLQGSIMPAVQGCINSVLSSTEGMLLDESLSRPSHSNWSGNSSDETSGSITV</sequence>
<accession>A0A2P4X8Z8</accession>
<evidence type="ECO:0000313" key="3">
    <source>
        <dbReference type="Proteomes" id="UP000237271"/>
    </source>
</evidence>
<evidence type="ECO:0000256" key="1">
    <source>
        <dbReference type="SAM" id="MobiDB-lite"/>
    </source>
</evidence>
<feature type="region of interest" description="Disordered" evidence="1">
    <location>
        <begin position="324"/>
        <end position="346"/>
    </location>
</feature>
<dbReference type="EMBL" id="NCKW01015687">
    <property type="protein sequence ID" value="POM62027.1"/>
    <property type="molecule type" value="Genomic_DNA"/>
</dbReference>
<name>A0A2P4X8Z8_9STRA</name>
<proteinExistence type="predicted"/>